<proteinExistence type="predicted"/>
<accession>A0A640KQ99</accession>
<dbReference type="AlphaFoldDB" id="A0A640KQ99"/>
<protein>
    <submittedName>
        <fullName evidence="2">Uncharacterized protein</fullName>
    </submittedName>
</protein>
<feature type="region of interest" description="Disordered" evidence="1">
    <location>
        <begin position="379"/>
        <end position="409"/>
    </location>
</feature>
<feature type="compositionally biased region" description="Polar residues" evidence="1">
    <location>
        <begin position="830"/>
        <end position="839"/>
    </location>
</feature>
<feature type="region of interest" description="Disordered" evidence="1">
    <location>
        <begin position="797"/>
        <end position="850"/>
    </location>
</feature>
<feature type="compositionally biased region" description="Low complexity" evidence="1">
    <location>
        <begin position="808"/>
        <end position="823"/>
    </location>
</feature>
<evidence type="ECO:0000313" key="3">
    <source>
        <dbReference type="Proteomes" id="UP000419144"/>
    </source>
</evidence>
<dbReference type="VEuPathDB" id="TriTrypDB:LtaPh_3234900"/>
<feature type="region of interest" description="Disordered" evidence="1">
    <location>
        <begin position="683"/>
        <end position="724"/>
    </location>
</feature>
<name>A0A640KQ99_LEITA</name>
<dbReference type="OrthoDB" id="266456at2759"/>
<dbReference type="EMBL" id="BLBS01000049">
    <property type="protein sequence ID" value="GET91672.1"/>
    <property type="molecule type" value="Genomic_DNA"/>
</dbReference>
<evidence type="ECO:0000313" key="2">
    <source>
        <dbReference type="EMBL" id="GET91672.1"/>
    </source>
</evidence>
<gene>
    <name evidence="2" type="ORF">LtaPh_3234900</name>
</gene>
<feature type="compositionally biased region" description="Low complexity" evidence="1">
    <location>
        <begin position="383"/>
        <end position="408"/>
    </location>
</feature>
<dbReference type="Proteomes" id="UP000419144">
    <property type="component" value="Unassembled WGS sequence"/>
</dbReference>
<keyword evidence="3" id="KW-1185">Reference proteome</keyword>
<sequence>MTDLAASAPAVVDDRYTFLVPYANNSTYDLENVGTQTQAKTDAVLTPITSAEDSHCLNTPESDSLEINTAAATPSSPTATVPRWSSLQKALEACMDPDLLSGSSNMKDHEIAEEVLPLMDSAMTVHVLALVNLSCLQPLFTDRPRSERIHTVLDAVRASNKLMLLDDLPAPSSNASIFSVDEAEVAGLRVSLCSRAQGNARNAQTLGCLQHTPECENSPRSPNFCRLREATPQHKTGESELLRSAPCAPRAALASPAPVDRAHTVQETNALHKDVSVSCLDDANVPSRALPITPVLPVAVAEEPADIGVPAPRRILQCPRVVGEEPLHSGSCGRAADDQEMKQIPTLRACVPVPKPPPTIDALVTATSAKLHEATVRSSLKKTTSVPTASAALPAPATPSATATSNTTKKSHFSVTAVPFLPKSVLSANSGLSPVAAPRCPANNLWSRHQPAVCEHPGACPMAVEALTKEIPTDSRTGCMDAALDLHAGTSWGKRHDATLAWRRGWMTTPPMPVDEFPSTLLRKEECMPAVRPLRALGADVPQAPCAIDVYSEMAVALPVGELRPPRPLIVPIPSERVPDSSFGGCGSMCSSPAATLLSPCPLSKPCRHRHDPYSPMGFVLCVENSCALSLSQTNNPTARLLTSSTSLKPSSSACNSSAAGETISFCFADPLIKATARLQERRRLPPADATRTPLSELESASCSVAHSSPAGESGDDVEEAPSRSLPSCEALLADALVKPTAAAAVALMHSVDEDTVSHADASAADAAPKSYAEALRLRATAFSPALVVTAKLAEKKNLSKARRSVRQRSAAASSSHSKSSAATDRMPSRASSSPTAQMATKMKRPSVTA</sequence>
<evidence type="ECO:0000256" key="1">
    <source>
        <dbReference type="SAM" id="MobiDB-lite"/>
    </source>
</evidence>
<organism evidence="2 3">
    <name type="scientific">Leishmania tarentolae</name>
    <name type="common">Sauroleishmania tarentolae</name>
    <dbReference type="NCBI Taxonomy" id="5689"/>
    <lineage>
        <taxon>Eukaryota</taxon>
        <taxon>Discoba</taxon>
        <taxon>Euglenozoa</taxon>
        <taxon>Kinetoplastea</taxon>
        <taxon>Metakinetoplastina</taxon>
        <taxon>Trypanosomatida</taxon>
        <taxon>Trypanosomatidae</taxon>
        <taxon>Leishmaniinae</taxon>
        <taxon>Leishmania</taxon>
        <taxon>lizard Leishmania</taxon>
    </lineage>
</organism>
<reference evidence="2" key="1">
    <citation type="submission" date="2019-11" db="EMBL/GenBank/DDBJ databases">
        <title>Leishmania tarentolae CDS.</title>
        <authorList>
            <person name="Goto Y."/>
            <person name="Yamagishi J."/>
        </authorList>
    </citation>
    <scope>NUCLEOTIDE SEQUENCE [LARGE SCALE GENOMIC DNA]</scope>
    <source>
        <strain evidence="2">Parrot Tar II</strain>
    </source>
</reference>
<comment type="caution">
    <text evidence="2">The sequence shown here is derived from an EMBL/GenBank/DDBJ whole genome shotgun (WGS) entry which is preliminary data.</text>
</comment>